<dbReference type="InterPro" id="IPR050171">
    <property type="entry name" value="MFS_Transporters"/>
</dbReference>
<gene>
    <name evidence="9" type="ORF">SAMN06297358_1633</name>
</gene>
<keyword evidence="5 7" id="KW-1133">Transmembrane helix</keyword>
<feature type="transmembrane region" description="Helical" evidence="7">
    <location>
        <begin position="155"/>
        <end position="174"/>
    </location>
</feature>
<feature type="transmembrane region" description="Helical" evidence="7">
    <location>
        <begin position="227"/>
        <end position="251"/>
    </location>
</feature>
<feature type="transmembrane region" description="Helical" evidence="7">
    <location>
        <begin position="351"/>
        <end position="370"/>
    </location>
</feature>
<keyword evidence="3" id="KW-1003">Cell membrane</keyword>
<evidence type="ECO:0000313" key="10">
    <source>
        <dbReference type="Proteomes" id="UP000219281"/>
    </source>
</evidence>
<keyword evidence="2" id="KW-0813">Transport</keyword>
<feature type="transmembrane region" description="Helical" evidence="7">
    <location>
        <begin position="263"/>
        <end position="284"/>
    </location>
</feature>
<comment type="subcellular location">
    <subcellularLocation>
        <location evidence="1">Cell membrane</location>
        <topology evidence="1">Multi-pass membrane protein</topology>
    </subcellularLocation>
</comment>
<evidence type="ECO:0000256" key="1">
    <source>
        <dbReference type="ARBA" id="ARBA00004651"/>
    </source>
</evidence>
<dbReference type="InterPro" id="IPR036259">
    <property type="entry name" value="MFS_trans_sf"/>
</dbReference>
<feature type="domain" description="Major facilitator superfamily (MFS) profile" evidence="8">
    <location>
        <begin position="25"/>
        <end position="406"/>
    </location>
</feature>
<feature type="transmembrane region" description="Helical" evidence="7">
    <location>
        <begin position="63"/>
        <end position="83"/>
    </location>
</feature>
<dbReference type="AlphaFoldDB" id="A0A285ZY30"/>
<feature type="transmembrane region" description="Helical" evidence="7">
    <location>
        <begin position="382"/>
        <end position="402"/>
    </location>
</feature>
<dbReference type="InterPro" id="IPR020846">
    <property type="entry name" value="MFS_dom"/>
</dbReference>
<evidence type="ECO:0000256" key="3">
    <source>
        <dbReference type="ARBA" id="ARBA00022475"/>
    </source>
</evidence>
<evidence type="ECO:0000256" key="5">
    <source>
        <dbReference type="ARBA" id="ARBA00022989"/>
    </source>
</evidence>
<dbReference type="PROSITE" id="PS50850">
    <property type="entry name" value="MFS"/>
    <property type="match status" value="1"/>
</dbReference>
<dbReference type="Gene3D" id="1.20.1250.20">
    <property type="entry name" value="MFS general substrate transporter like domains"/>
    <property type="match status" value="1"/>
</dbReference>
<proteinExistence type="predicted"/>
<dbReference type="EMBL" id="OCMT01000002">
    <property type="protein sequence ID" value="SOD14555.1"/>
    <property type="molecule type" value="Genomic_DNA"/>
</dbReference>
<feature type="transmembrane region" description="Helical" evidence="7">
    <location>
        <begin position="26"/>
        <end position="51"/>
    </location>
</feature>
<feature type="transmembrane region" description="Helical" evidence="7">
    <location>
        <begin position="180"/>
        <end position="198"/>
    </location>
</feature>
<dbReference type="InterPro" id="IPR011701">
    <property type="entry name" value="MFS"/>
</dbReference>
<protein>
    <submittedName>
        <fullName evidence="9">Predicted arabinose efflux permease, MFS family</fullName>
    </submittedName>
</protein>
<dbReference type="GO" id="GO:0022857">
    <property type="term" value="F:transmembrane transporter activity"/>
    <property type="evidence" value="ECO:0007669"/>
    <property type="project" value="InterPro"/>
</dbReference>
<dbReference type="GO" id="GO:0005886">
    <property type="term" value="C:plasma membrane"/>
    <property type="evidence" value="ECO:0007669"/>
    <property type="project" value="UniProtKB-SubCell"/>
</dbReference>
<evidence type="ECO:0000256" key="2">
    <source>
        <dbReference type="ARBA" id="ARBA00022448"/>
    </source>
</evidence>
<feature type="transmembrane region" description="Helical" evidence="7">
    <location>
        <begin position="317"/>
        <end position="339"/>
    </location>
</feature>
<dbReference type="SUPFAM" id="SSF103473">
    <property type="entry name" value="MFS general substrate transporter"/>
    <property type="match status" value="1"/>
</dbReference>
<keyword evidence="10" id="KW-1185">Reference proteome</keyword>
<keyword evidence="6 7" id="KW-0472">Membrane</keyword>
<evidence type="ECO:0000313" key="9">
    <source>
        <dbReference type="EMBL" id="SOD14555.1"/>
    </source>
</evidence>
<reference evidence="10" key="1">
    <citation type="submission" date="2017-09" db="EMBL/GenBank/DDBJ databases">
        <authorList>
            <person name="Varghese N."/>
            <person name="Submissions S."/>
        </authorList>
    </citation>
    <scope>NUCLEOTIDE SEQUENCE [LARGE SCALE GENOMIC DNA]</scope>
    <source>
        <strain evidence="10">CGMCC 1.12803</strain>
    </source>
</reference>
<evidence type="ECO:0000256" key="7">
    <source>
        <dbReference type="SAM" id="Phobius"/>
    </source>
</evidence>
<dbReference type="PANTHER" id="PTHR23517">
    <property type="entry name" value="RESISTANCE PROTEIN MDTM, PUTATIVE-RELATED-RELATED"/>
    <property type="match status" value="1"/>
</dbReference>
<dbReference type="PANTHER" id="PTHR23517:SF2">
    <property type="entry name" value="MULTIDRUG RESISTANCE PROTEIN MDTH"/>
    <property type="match status" value="1"/>
</dbReference>
<evidence type="ECO:0000256" key="6">
    <source>
        <dbReference type="ARBA" id="ARBA00023136"/>
    </source>
</evidence>
<sequence>MQPIPFSMKTYIKSYFSVYQGLSTPAWMLALVMLVNRSGAMVVPFLGVYMVKHLGFTLENAGILLSCFGIGSVVGSSLGGWLTDKFGHFKVQLFSLMGVIPMFLLLPKLTTMPSLAAGILALSMISDILRPANSVSLAYYSKPENVVRSFTLNRMALNLGFSIGPALGGFLAAISYDLLFYGNAVAATSAAIIFFVYFRNKEGNKKEKTDIEELEVPYQSAYKDVPFLVFTLLSILFAICFFQLLSTLPLYYREVYQLSEKNIGVILAYSGVVVFSLEMLIVHIAERRTTAANAIIIGVFFCGLAFASLVITHGIWLLYVSMFILCVSEMLAMPFMATVTLQRSNVKNRGAYMGLNSLSLSAGLIFAPYLGTKIAANYGFNILWIGTGLLMFITAVGFYILMKKMVLKKN</sequence>
<dbReference type="Pfam" id="PF07690">
    <property type="entry name" value="MFS_1"/>
    <property type="match status" value="1"/>
</dbReference>
<evidence type="ECO:0000259" key="8">
    <source>
        <dbReference type="PROSITE" id="PS50850"/>
    </source>
</evidence>
<organism evidence="9 10">
    <name type="scientific">Pedobacter xixiisoli</name>
    <dbReference type="NCBI Taxonomy" id="1476464"/>
    <lineage>
        <taxon>Bacteria</taxon>
        <taxon>Pseudomonadati</taxon>
        <taxon>Bacteroidota</taxon>
        <taxon>Sphingobacteriia</taxon>
        <taxon>Sphingobacteriales</taxon>
        <taxon>Sphingobacteriaceae</taxon>
        <taxon>Pedobacter</taxon>
    </lineage>
</organism>
<dbReference type="Proteomes" id="UP000219281">
    <property type="component" value="Unassembled WGS sequence"/>
</dbReference>
<keyword evidence="4 7" id="KW-0812">Transmembrane</keyword>
<evidence type="ECO:0000256" key="4">
    <source>
        <dbReference type="ARBA" id="ARBA00022692"/>
    </source>
</evidence>
<name>A0A285ZY30_9SPHI</name>
<accession>A0A285ZY30</accession>
<feature type="transmembrane region" description="Helical" evidence="7">
    <location>
        <begin position="291"/>
        <end position="311"/>
    </location>
</feature>